<keyword evidence="9" id="KW-1185">Reference proteome</keyword>
<comment type="caution">
    <text evidence="8">The sequence shown here is derived from an EMBL/GenBank/DDBJ whole genome shotgun (WGS) entry which is preliminary data.</text>
</comment>
<evidence type="ECO:0000256" key="5">
    <source>
        <dbReference type="ARBA" id="ARBA00022989"/>
    </source>
</evidence>
<feature type="transmembrane region" description="Helical" evidence="7">
    <location>
        <begin position="351"/>
        <end position="370"/>
    </location>
</feature>
<dbReference type="OrthoDB" id="9776324at2"/>
<dbReference type="NCBIfam" id="TIGR00797">
    <property type="entry name" value="matE"/>
    <property type="match status" value="1"/>
</dbReference>
<keyword evidence="4 7" id="KW-0812">Transmembrane</keyword>
<proteinExistence type="predicted"/>
<dbReference type="CDD" id="cd13138">
    <property type="entry name" value="MATE_yoeA_like"/>
    <property type="match status" value="1"/>
</dbReference>
<feature type="transmembrane region" description="Helical" evidence="7">
    <location>
        <begin position="410"/>
        <end position="430"/>
    </location>
</feature>
<evidence type="ECO:0000313" key="8">
    <source>
        <dbReference type="EMBL" id="TQQ84600.1"/>
    </source>
</evidence>
<keyword evidence="2" id="KW-0813">Transport</keyword>
<dbReference type="PIRSF" id="PIRSF006603">
    <property type="entry name" value="DinF"/>
    <property type="match status" value="1"/>
</dbReference>
<dbReference type="InterPro" id="IPR048279">
    <property type="entry name" value="MdtK-like"/>
</dbReference>
<evidence type="ECO:0000256" key="1">
    <source>
        <dbReference type="ARBA" id="ARBA00004651"/>
    </source>
</evidence>
<feature type="transmembrane region" description="Helical" evidence="7">
    <location>
        <begin position="53"/>
        <end position="76"/>
    </location>
</feature>
<reference evidence="8 9" key="1">
    <citation type="submission" date="2019-02" db="EMBL/GenBank/DDBJ databases">
        <title>Peptostreptococcaceae bacterium ZHW00191 nov., a new bacterium isolated from the human gut.</title>
        <authorList>
            <person name="Zhou H.-W."/>
            <person name="Chen X.-J."/>
        </authorList>
    </citation>
    <scope>NUCLEOTIDE SEQUENCE [LARGE SCALE GENOMIC DNA]</scope>
    <source>
        <strain evidence="8 9">ZHW00191</strain>
    </source>
</reference>
<dbReference type="Proteomes" id="UP000317863">
    <property type="component" value="Unassembled WGS sequence"/>
</dbReference>
<feature type="transmembrane region" description="Helical" evidence="7">
    <location>
        <begin position="311"/>
        <end position="331"/>
    </location>
</feature>
<name>A0A544QV86_9FIRM</name>
<sequence length="441" mass="47960">MTEGNIVKILLLFSVPLILGNLLQQMYNTVDSIIVGNYVGSNALAAVGSSTSLINLLISFCQGASVGAGVIVSQYIGAKNREGIQKAVHTSLAISIVLGITMSIAGILFTPQLLQWMRTPSDVMGESVVYLRVFSLGILFNVVYNMAAGILNAVGNSKRSLLYLGVASTVNIFLDLLFIKTFRMGVMGAAVATNISQMVSCILALYFLIRVDDVYSVCIEKIKIHKDMALKIIKVGLPTAIQNTVISFSNVLIQSSINIFGSKAMAGFGAYLKIDGFNILPVMSISMAITTFTGQNYGAGKIDRVKKGSTITLIIGLIYTIVTGVLLLTFSHQIMSLFTKDALVIQAGMEAMKFFCPFYFLLSIMHSFAGTVRGTGKTIPPMIVLLVSLCLFRVLCIQFVLPYFNTIDAVYALYPISWLIGAVLMVLYTWKGKWLNTDRVM</sequence>
<organism evidence="8 9">
    <name type="scientific">Peptacetobacter hominis</name>
    <dbReference type="NCBI Taxonomy" id="2743610"/>
    <lineage>
        <taxon>Bacteria</taxon>
        <taxon>Bacillati</taxon>
        <taxon>Bacillota</taxon>
        <taxon>Clostridia</taxon>
        <taxon>Peptostreptococcales</taxon>
        <taxon>Peptostreptococcaceae</taxon>
        <taxon>Peptacetobacter</taxon>
    </lineage>
</organism>
<evidence type="ECO:0000313" key="9">
    <source>
        <dbReference type="Proteomes" id="UP000317863"/>
    </source>
</evidence>
<dbReference type="InterPro" id="IPR002528">
    <property type="entry name" value="MATE_fam"/>
</dbReference>
<evidence type="ECO:0000256" key="2">
    <source>
        <dbReference type="ARBA" id="ARBA00022448"/>
    </source>
</evidence>
<dbReference type="GO" id="GO:0015297">
    <property type="term" value="F:antiporter activity"/>
    <property type="evidence" value="ECO:0007669"/>
    <property type="project" value="InterPro"/>
</dbReference>
<feature type="transmembrane region" description="Helical" evidence="7">
    <location>
        <begin position="382"/>
        <end position="404"/>
    </location>
</feature>
<dbReference type="GO" id="GO:0042910">
    <property type="term" value="F:xenobiotic transmembrane transporter activity"/>
    <property type="evidence" value="ECO:0007669"/>
    <property type="project" value="InterPro"/>
</dbReference>
<feature type="transmembrane region" description="Helical" evidence="7">
    <location>
        <begin position="185"/>
        <end position="209"/>
    </location>
</feature>
<dbReference type="InterPro" id="IPR052031">
    <property type="entry name" value="Membrane_Transporter-Flippase"/>
</dbReference>
<evidence type="ECO:0000256" key="3">
    <source>
        <dbReference type="ARBA" id="ARBA00022475"/>
    </source>
</evidence>
<comment type="subcellular location">
    <subcellularLocation>
        <location evidence="1">Cell membrane</location>
        <topology evidence="1">Multi-pass membrane protein</topology>
    </subcellularLocation>
</comment>
<dbReference type="Pfam" id="PF01554">
    <property type="entry name" value="MatE"/>
    <property type="match status" value="2"/>
</dbReference>
<feature type="transmembrane region" description="Helical" evidence="7">
    <location>
        <begin position="161"/>
        <end position="179"/>
    </location>
</feature>
<keyword evidence="5 7" id="KW-1133">Transmembrane helix</keyword>
<evidence type="ECO:0000256" key="4">
    <source>
        <dbReference type="ARBA" id="ARBA00022692"/>
    </source>
</evidence>
<keyword evidence="3" id="KW-1003">Cell membrane</keyword>
<dbReference type="EMBL" id="SGJB01000009">
    <property type="protein sequence ID" value="TQQ84600.1"/>
    <property type="molecule type" value="Genomic_DNA"/>
</dbReference>
<dbReference type="PANTHER" id="PTHR43549">
    <property type="entry name" value="MULTIDRUG RESISTANCE PROTEIN YPNP-RELATED"/>
    <property type="match status" value="1"/>
</dbReference>
<accession>A0A544QV86</accession>
<feature type="transmembrane region" description="Helical" evidence="7">
    <location>
        <begin position="6"/>
        <end position="23"/>
    </location>
</feature>
<feature type="transmembrane region" description="Helical" evidence="7">
    <location>
        <begin position="129"/>
        <end position="154"/>
    </location>
</feature>
<dbReference type="AlphaFoldDB" id="A0A544QV86"/>
<gene>
    <name evidence="8" type="ORF">EXD82_06010</name>
</gene>
<keyword evidence="6 7" id="KW-0472">Membrane</keyword>
<protein>
    <submittedName>
        <fullName evidence="8">MATE family efflux transporter</fullName>
    </submittedName>
</protein>
<evidence type="ECO:0000256" key="6">
    <source>
        <dbReference type="ARBA" id="ARBA00023136"/>
    </source>
</evidence>
<feature type="transmembrane region" description="Helical" evidence="7">
    <location>
        <begin position="88"/>
        <end position="109"/>
    </location>
</feature>
<dbReference type="GO" id="GO:0005886">
    <property type="term" value="C:plasma membrane"/>
    <property type="evidence" value="ECO:0007669"/>
    <property type="project" value="UniProtKB-SubCell"/>
</dbReference>
<evidence type="ECO:0000256" key="7">
    <source>
        <dbReference type="SAM" id="Phobius"/>
    </source>
</evidence>
<dbReference type="PANTHER" id="PTHR43549:SF3">
    <property type="entry name" value="MULTIDRUG RESISTANCE PROTEIN YPNP-RELATED"/>
    <property type="match status" value="1"/>
</dbReference>